<dbReference type="Pfam" id="PF00581">
    <property type="entry name" value="Rhodanese"/>
    <property type="match status" value="1"/>
</dbReference>
<dbReference type="EC" id="2.8.1.7" evidence="3"/>
<gene>
    <name evidence="11" type="ORF">C1O66_15340</name>
</gene>
<keyword evidence="4" id="KW-0479">Metal-binding</keyword>
<keyword evidence="5" id="KW-0663">Pyridoxal phosphate</keyword>
<dbReference type="Gene3D" id="1.10.260.50">
    <property type="match status" value="1"/>
</dbReference>
<evidence type="ECO:0000256" key="9">
    <source>
        <dbReference type="RuleBase" id="RU004504"/>
    </source>
</evidence>
<evidence type="ECO:0000256" key="4">
    <source>
        <dbReference type="ARBA" id="ARBA00022723"/>
    </source>
</evidence>
<keyword evidence="12" id="KW-1185">Reference proteome</keyword>
<dbReference type="Proteomes" id="UP000235916">
    <property type="component" value="Unassembled WGS sequence"/>
</dbReference>
<protein>
    <recommendedName>
        <fullName evidence="3">cysteine desulfurase</fullName>
        <ecNumber evidence="3">2.8.1.7</ecNumber>
    </recommendedName>
</protein>
<comment type="catalytic activity">
    <reaction evidence="8">
        <text>(sulfur carrier)-H + L-cysteine = (sulfur carrier)-SH + L-alanine</text>
        <dbReference type="Rhea" id="RHEA:43892"/>
        <dbReference type="Rhea" id="RHEA-COMP:14737"/>
        <dbReference type="Rhea" id="RHEA-COMP:14739"/>
        <dbReference type="ChEBI" id="CHEBI:29917"/>
        <dbReference type="ChEBI" id="CHEBI:35235"/>
        <dbReference type="ChEBI" id="CHEBI:57972"/>
        <dbReference type="ChEBI" id="CHEBI:64428"/>
        <dbReference type="EC" id="2.8.1.7"/>
    </reaction>
</comment>
<accession>A0A2N8L243</accession>
<dbReference type="SMART" id="SM00450">
    <property type="entry name" value="RHOD"/>
    <property type="match status" value="1"/>
</dbReference>
<dbReference type="SUPFAM" id="SSF52821">
    <property type="entry name" value="Rhodanese/Cell cycle control phosphatase"/>
    <property type="match status" value="1"/>
</dbReference>
<feature type="domain" description="Rhodanese" evidence="10">
    <location>
        <begin position="591"/>
        <end position="684"/>
    </location>
</feature>
<dbReference type="EMBL" id="POSP01000003">
    <property type="protein sequence ID" value="PND39774.1"/>
    <property type="molecule type" value="Genomic_DNA"/>
</dbReference>
<dbReference type="Gene3D" id="3.90.1150.10">
    <property type="entry name" value="Aspartate Aminotransferase, domain 1"/>
    <property type="match status" value="1"/>
</dbReference>
<evidence type="ECO:0000256" key="5">
    <source>
        <dbReference type="ARBA" id="ARBA00022898"/>
    </source>
</evidence>
<evidence type="ECO:0000256" key="8">
    <source>
        <dbReference type="ARBA" id="ARBA00050776"/>
    </source>
</evidence>
<comment type="caution">
    <text evidence="11">The sequence shown here is derived from an EMBL/GenBank/DDBJ whole genome shotgun (WGS) entry which is preliminary data.</text>
</comment>
<dbReference type="RefSeq" id="WP_102769678.1">
    <property type="nucleotide sequence ID" value="NZ_POSP01000003.1"/>
</dbReference>
<proteinExistence type="inferred from homology"/>
<evidence type="ECO:0000256" key="2">
    <source>
        <dbReference type="ARBA" id="ARBA00006490"/>
    </source>
</evidence>
<evidence type="ECO:0000256" key="1">
    <source>
        <dbReference type="ARBA" id="ARBA00001933"/>
    </source>
</evidence>
<dbReference type="InterPro" id="IPR015424">
    <property type="entry name" value="PyrdxlP-dep_Trfase"/>
</dbReference>
<name>A0A2N8L243_9BURK</name>
<comment type="similarity">
    <text evidence="2">Belongs to the class-V pyridoxal-phosphate-dependent aminotransferase family. NifS/IscS subfamily.</text>
</comment>
<dbReference type="PANTHER" id="PTHR11601">
    <property type="entry name" value="CYSTEINE DESULFURYLASE FAMILY MEMBER"/>
    <property type="match status" value="1"/>
</dbReference>
<dbReference type="InterPro" id="IPR001763">
    <property type="entry name" value="Rhodanese-like_dom"/>
</dbReference>
<dbReference type="Pfam" id="PF00266">
    <property type="entry name" value="Aminotran_5"/>
    <property type="match status" value="1"/>
</dbReference>
<dbReference type="AlphaFoldDB" id="A0A2N8L243"/>
<dbReference type="InterPro" id="IPR020578">
    <property type="entry name" value="Aminotrans_V_PyrdxlP_BS"/>
</dbReference>
<evidence type="ECO:0000259" key="10">
    <source>
        <dbReference type="PROSITE" id="PS50206"/>
    </source>
</evidence>
<dbReference type="InterPro" id="IPR015422">
    <property type="entry name" value="PyrdxlP-dep_Trfase_small"/>
</dbReference>
<evidence type="ECO:0000313" key="12">
    <source>
        <dbReference type="Proteomes" id="UP000235916"/>
    </source>
</evidence>
<dbReference type="GO" id="GO:0051536">
    <property type="term" value="F:iron-sulfur cluster binding"/>
    <property type="evidence" value="ECO:0007669"/>
    <property type="project" value="UniProtKB-KW"/>
</dbReference>
<dbReference type="InterPro" id="IPR015421">
    <property type="entry name" value="PyrdxlP-dep_Trfase_major"/>
</dbReference>
<reference evidence="11 12" key="1">
    <citation type="submission" date="2018-01" db="EMBL/GenBank/DDBJ databases">
        <title>Draft genome sequence of Paucibacter aquatile CR182 isolated from freshwater of the Nakdong River.</title>
        <authorList>
            <person name="Choi A."/>
            <person name="Chung E.J."/>
        </authorList>
    </citation>
    <scope>NUCLEOTIDE SEQUENCE [LARGE SCALE GENOMIC DNA]</scope>
    <source>
        <strain evidence="11 12">CR182</strain>
    </source>
</reference>
<comment type="cofactor">
    <cofactor evidence="1 9">
        <name>pyridoxal 5'-phosphate</name>
        <dbReference type="ChEBI" id="CHEBI:597326"/>
    </cofactor>
</comment>
<organism evidence="11 12">
    <name type="scientific">Kinneretia aquatilis</name>
    <dbReference type="NCBI Taxonomy" id="2070761"/>
    <lineage>
        <taxon>Bacteria</taxon>
        <taxon>Pseudomonadati</taxon>
        <taxon>Pseudomonadota</taxon>
        <taxon>Betaproteobacteria</taxon>
        <taxon>Burkholderiales</taxon>
        <taxon>Sphaerotilaceae</taxon>
        <taxon>Roseateles</taxon>
    </lineage>
</organism>
<dbReference type="OrthoDB" id="9808002at2"/>
<dbReference type="GO" id="GO:0031071">
    <property type="term" value="F:cysteine desulfurase activity"/>
    <property type="evidence" value="ECO:0007669"/>
    <property type="project" value="UniProtKB-EC"/>
</dbReference>
<keyword evidence="6" id="KW-0408">Iron</keyword>
<keyword evidence="7" id="KW-0411">Iron-sulfur</keyword>
<sequence length="692" mass="72454">MEIYLDANATTPVLPQAKAAAIQAMVEDYGNPSSIHSTGLKARALIDGVRARAQRLLDTGAGQLLFVSGATEGIQTAVLSALHALRARREAGQAIGSQLLYGATEHKAVPEALKHWNAVLGLNLAIRAIPVDTQGRHDLEFLQREAPEAGLVCTMAANNETGVISDLTGIEAALNASGSSAFWMVDGVQALGKLVLRLSQSRIDYAPFSGHKLYAPKGIGLLYVRAGAPFTPLMAGGGQEGALRSGTENMSGIAALGAVLEALEDKEGKTFRSHAEMSGFRTRLAAALEQAFPGLVYNAPLVQSLPTTLNFSVPGLSSRLLQDLFDAADVRVSGGSACSAAKAAPSFVLQAMGLPDWQAAGAVRLSIGPAVDEAFITEACARIEACGESLRRNCMSPSDNLPTVGQGVSRFMLEGACCYVLADAAVQRCVLIDPQPEQVSRLAQVLRCQNYPVTAVLSSDGAAAHGEARALLAAELPDLLAASAEVDALGWPLTQTELELGAKRLRRQLLEGGGQALLLSEGGQGQACCLAFVAPQHAQALGEQIGAQTLIAPPSDEAQLLASNVALERGEAVAAPLLQLSGTQLQQFVDAHPDALLIDVREPYEQFLSQTPELAGVALQAMPLSRFLNAIPGWLAEQRPLLFFCRSGNRSRQAAQALARLGHSQAWTLSGGLALLPDAPVRAAAADPALLV</sequence>
<dbReference type="SUPFAM" id="SSF53383">
    <property type="entry name" value="PLP-dependent transferases"/>
    <property type="match status" value="1"/>
</dbReference>
<evidence type="ECO:0000256" key="6">
    <source>
        <dbReference type="ARBA" id="ARBA00023004"/>
    </source>
</evidence>
<evidence type="ECO:0000313" key="11">
    <source>
        <dbReference type="EMBL" id="PND39774.1"/>
    </source>
</evidence>
<dbReference type="PROSITE" id="PS00595">
    <property type="entry name" value="AA_TRANSFER_CLASS_5"/>
    <property type="match status" value="1"/>
</dbReference>
<dbReference type="Gene3D" id="3.40.640.10">
    <property type="entry name" value="Type I PLP-dependent aspartate aminotransferase-like (Major domain)"/>
    <property type="match status" value="1"/>
</dbReference>
<dbReference type="PROSITE" id="PS50206">
    <property type="entry name" value="RHODANESE_3"/>
    <property type="match status" value="1"/>
</dbReference>
<dbReference type="GO" id="GO:0046872">
    <property type="term" value="F:metal ion binding"/>
    <property type="evidence" value="ECO:0007669"/>
    <property type="project" value="UniProtKB-KW"/>
</dbReference>
<evidence type="ECO:0000256" key="7">
    <source>
        <dbReference type="ARBA" id="ARBA00023014"/>
    </source>
</evidence>
<dbReference type="InterPro" id="IPR036873">
    <property type="entry name" value="Rhodanese-like_dom_sf"/>
</dbReference>
<dbReference type="InterPro" id="IPR000192">
    <property type="entry name" value="Aminotrans_V_dom"/>
</dbReference>
<dbReference type="Gene3D" id="3.40.250.10">
    <property type="entry name" value="Rhodanese-like domain"/>
    <property type="match status" value="1"/>
</dbReference>
<dbReference type="PANTHER" id="PTHR11601:SF34">
    <property type="entry name" value="CYSTEINE DESULFURASE"/>
    <property type="match status" value="1"/>
</dbReference>
<evidence type="ECO:0000256" key="3">
    <source>
        <dbReference type="ARBA" id="ARBA00012239"/>
    </source>
</evidence>